<reference evidence="1" key="1">
    <citation type="submission" date="2022-11" db="EMBL/GenBank/DDBJ databases">
        <title>Hoeflea poritis sp. nov., isolated from scleractinian coral Porites lutea.</title>
        <authorList>
            <person name="Zhang G."/>
            <person name="Wei Q."/>
            <person name="Cai L."/>
        </authorList>
    </citation>
    <scope>NUCLEOTIDE SEQUENCE</scope>
    <source>
        <strain evidence="1">E7-10</strain>
    </source>
</reference>
<keyword evidence="2" id="KW-1185">Reference proteome</keyword>
<dbReference type="SUPFAM" id="SSF89447">
    <property type="entry name" value="AbrB/MazE/MraZ-like"/>
    <property type="match status" value="1"/>
</dbReference>
<dbReference type="RefSeq" id="WP_271089133.1">
    <property type="nucleotide sequence ID" value="NZ_JAPJZH010000004.1"/>
</dbReference>
<dbReference type="EMBL" id="JAPJZH010000004">
    <property type="protein sequence ID" value="MDA4845506.1"/>
    <property type="molecule type" value="Genomic_DNA"/>
</dbReference>
<organism evidence="1 2">
    <name type="scientific">Hoeflea poritis</name>
    <dbReference type="NCBI Taxonomy" id="2993659"/>
    <lineage>
        <taxon>Bacteria</taxon>
        <taxon>Pseudomonadati</taxon>
        <taxon>Pseudomonadota</taxon>
        <taxon>Alphaproteobacteria</taxon>
        <taxon>Hyphomicrobiales</taxon>
        <taxon>Rhizobiaceae</taxon>
        <taxon>Hoeflea</taxon>
    </lineage>
</organism>
<evidence type="ECO:0000313" key="1">
    <source>
        <dbReference type="EMBL" id="MDA4845506.1"/>
    </source>
</evidence>
<comment type="caution">
    <text evidence="1">The sequence shown here is derived from an EMBL/GenBank/DDBJ whole genome shotgun (WGS) entry which is preliminary data.</text>
</comment>
<dbReference type="InterPro" id="IPR037914">
    <property type="entry name" value="SpoVT-AbrB_sf"/>
</dbReference>
<dbReference type="GO" id="GO:0003677">
    <property type="term" value="F:DNA binding"/>
    <property type="evidence" value="ECO:0007669"/>
    <property type="project" value="UniProtKB-KW"/>
</dbReference>
<dbReference type="PANTHER" id="PTHR37550">
    <property type="entry name" value="ANTITOXIN VAPB1"/>
    <property type="match status" value="1"/>
</dbReference>
<sequence>MNGTARKVALFRNNRNQAVRIPKDLELPGEEAIIRKEGQKLILEPASTASLTGLLKTLDPLDEGLPAIDDPRPEGVDI</sequence>
<protein>
    <submittedName>
        <fullName evidence="1">AbrB/MazE/SpoVT family DNA-binding domain-containing protein</fullName>
    </submittedName>
</protein>
<proteinExistence type="predicted"/>
<dbReference type="Proteomes" id="UP001148313">
    <property type="component" value="Unassembled WGS sequence"/>
</dbReference>
<keyword evidence="1" id="KW-0238">DNA-binding</keyword>
<gene>
    <name evidence="1" type="ORF">OOZ53_09120</name>
</gene>
<accession>A0ABT4VLB2</accession>
<dbReference type="InterPro" id="IPR051734">
    <property type="entry name" value="VapB_TA_antitoxins"/>
</dbReference>
<dbReference type="PANTHER" id="PTHR37550:SF1">
    <property type="entry name" value="SSL1300 PROTEIN"/>
    <property type="match status" value="1"/>
</dbReference>
<evidence type="ECO:0000313" key="2">
    <source>
        <dbReference type="Proteomes" id="UP001148313"/>
    </source>
</evidence>
<dbReference type="Gene3D" id="2.10.260.10">
    <property type="match status" value="1"/>
</dbReference>
<name>A0ABT4VLB2_9HYPH</name>